<accession>D6U7F4</accession>
<name>D6U7F4_KTERA</name>
<keyword evidence="3" id="KW-1185">Reference proteome</keyword>
<dbReference type="EMBL" id="ADVG01000005">
    <property type="protein sequence ID" value="EFH79815.1"/>
    <property type="molecule type" value="Genomic_DNA"/>
</dbReference>
<dbReference type="Pfam" id="PF14690">
    <property type="entry name" value="Zn_ribbon_ISL3"/>
    <property type="match status" value="1"/>
</dbReference>
<reference evidence="2 3" key="1">
    <citation type="journal article" date="2011" name="Stand. Genomic Sci.">
        <title>Non-contiguous finished genome sequence and contextual data of the filamentous soil bacterium Ktedonobacter racemifer type strain (SOSP1-21).</title>
        <authorList>
            <person name="Chang Y.J."/>
            <person name="Land M."/>
            <person name="Hauser L."/>
            <person name="Chertkov O."/>
            <person name="Del Rio T.G."/>
            <person name="Nolan M."/>
            <person name="Copeland A."/>
            <person name="Tice H."/>
            <person name="Cheng J.F."/>
            <person name="Lucas S."/>
            <person name="Han C."/>
            <person name="Goodwin L."/>
            <person name="Pitluck S."/>
            <person name="Ivanova N."/>
            <person name="Ovchinikova G."/>
            <person name="Pati A."/>
            <person name="Chen A."/>
            <person name="Palaniappan K."/>
            <person name="Mavromatis K."/>
            <person name="Liolios K."/>
            <person name="Brettin T."/>
            <person name="Fiebig A."/>
            <person name="Rohde M."/>
            <person name="Abt B."/>
            <person name="Goker M."/>
            <person name="Detter J.C."/>
            <person name="Woyke T."/>
            <person name="Bristow J."/>
            <person name="Eisen J.A."/>
            <person name="Markowitz V."/>
            <person name="Hugenholtz P."/>
            <person name="Kyrpides N.C."/>
            <person name="Klenk H.P."/>
            <person name="Lapidus A."/>
        </authorList>
    </citation>
    <scope>NUCLEOTIDE SEQUENCE [LARGE SCALE GENOMIC DNA]</scope>
    <source>
        <strain evidence="3">DSM 44963</strain>
    </source>
</reference>
<dbReference type="STRING" id="485913.Krac_0327"/>
<dbReference type="InterPro" id="IPR047951">
    <property type="entry name" value="Transpos_ISL3"/>
</dbReference>
<comment type="caution">
    <text evidence="2">The sequence shown here is derived from an EMBL/GenBank/DDBJ whole genome shotgun (WGS) entry which is preliminary data.</text>
</comment>
<dbReference type="PANTHER" id="PTHR33498">
    <property type="entry name" value="TRANSPOSASE FOR INSERTION SEQUENCE ELEMENT IS1557"/>
    <property type="match status" value="1"/>
</dbReference>
<dbReference type="InterPro" id="IPR002560">
    <property type="entry name" value="Transposase_DDE"/>
</dbReference>
<dbReference type="AlphaFoldDB" id="D6U7F4"/>
<dbReference type="InterPro" id="IPR017894">
    <property type="entry name" value="HTH_IS21_transposase_type"/>
</dbReference>
<organism evidence="2 3">
    <name type="scientific">Ktedonobacter racemifer DSM 44963</name>
    <dbReference type="NCBI Taxonomy" id="485913"/>
    <lineage>
        <taxon>Bacteria</taxon>
        <taxon>Bacillati</taxon>
        <taxon>Chloroflexota</taxon>
        <taxon>Ktedonobacteria</taxon>
        <taxon>Ktedonobacterales</taxon>
        <taxon>Ktedonobacteraceae</taxon>
        <taxon>Ktedonobacter</taxon>
    </lineage>
</organism>
<dbReference type="InterPro" id="IPR029261">
    <property type="entry name" value="Transposase_Znf"/>
</dbReference>
<evidence type="ECO:0000259" key="1">
    <source>
        <dbReference type="PROSITE" id="PS50531"/>
    </source>
</evidence>
<gene>
    <name evidence="2" type="ORF">Krac_0327</name>
</gene>
<dbReference type="SUPFAM" id="SSF46689">
    <property type="entry name" value="Homeodomain-like"/>
    <property type="match status" value="1"/>
</dbReference>
<dbReference type="InterPro" id="IPR009057">
    <property type="entry name" value="Homeodomain-like_sf"/>
</dbReference>
<evidence type="ECO:0000313" key="3">
    <source>
        <dbReference type="Proteomes" id="UP000004508"/>
    </source>
</evidence>
<sequence>MKVKPVLALPEGLEVTDIEMIDEVLTITAVSTQVHPCCPLCSTPALRVHSRYTRQITDLPCSGQQVRLLVQVRKCFCQVPDCARKIFMERLTPFVQPWARVTQRLYQIVQILGLATGGRLGIRVTDRLGIQTTRQTILRRIMALPTEPVGPVSELGIDDFAFRRGRKFGTILVDMQSHKVLDLLPDRKAETAKAWMILHPEIDLVSRDRGGDYAAGAREGAPQATQVADRFHIYKNLTEAVELSLARCRAEIRKNAEAASCQEVSPEARQALVESTKAFPMKTWKPTPDPCTERARLTRRAQRYDRYQQVVALHVQGFEQAEIARRVGLSTRTIQKWLKAGTFPEAKRRRKRQSKFDPYASYVLKRWKEGCKNGSQLYREIKEKGYTGTERQVHRFLLPLRAQLPLAQTVEAPQTPVQDFSATEAVWLFVRNPSDLDQTEQVTLAAVCQASETARTIYQLVQEFRQILHHREGEKLDDWLEKVRASQICELQSFVVGVERDKAAVVAGLTLPQNNGLVEGKVNKLKLIKRMGYGRAEFPLLRQRVLHAL</sequence>
<dbReference type="NCBIfam" id="NF033550">
    <property type="entry name" value="transpos_ISL3"/>
    <property type="match status" value="1"/>
</dbReference>
<dbReference type="Proteomes" id="UP000004508">
    <property type="component" value="Unassembled WGS sequence"/>
</dbReference>
<dbReference type="PROSITE" id="PS50531">
    <property type="entry name" value="HTH_IS21"/>
    <property type="match status" value="1"/>
</dbReference>
<dbReference type="InParanoid" id="D6U7F4"/>
<feature type="domain" description="HTH IS21-type" evidence="1">
    <location>
        <begin position="305"/>
        <end position="367"/>
    </location>
</feature>
<dbReference type="PANTHER" id="PTHR33498:SF1">
    <property type="entry name" value="TRANSPOSASE FOR INSERTION SEQUENCE ELEMENT IS1557"/>
    <property type="match status" value="1"/>
</dbReference>
<dbReference type="RefSeq" id="WP_007921934.1">
    <property type="nucleotide sequence ID" value="NZ_ADVG01000005.1"/>
</dbReference>
<dbReference type="OrthoDB" id="140629at2"/>
<evidence type="ECO:0000313" key="2">
    <source>
        <dbReference type="EMBL" id="EFH79815.1"/>
    </source>
</evidence>
<protein>
    <submittedName>
        <fullName evidence="2">Transposase IS204/IS1001/IS1096/IS1165 family protein</fullName>
    </submittedName>
</protein>
<dbReference type="Pfam" id="PF01610">
    <property type="entry name" value="DDE_Tnp_ISL3"/>
    <property type="match status" value="2"/>
</dbReference>
<dbReference type="eggNOG" id="COG3464">
    <property type="taxonomic scope" value="Bacteria"/>
</dbReference>
<proteinExistence type="predicted"/>